<dbReference type="EMBL" id="JBHUMP010000017">
    <property type="protein sequence ID" value="MFD2741076.1"/>
    <property type="molecule type" value="Genomic_DNA"/>
</dbReference>
<proteinExistence type="predicted"/>
<evidence type="ECO:0008006" key="4">
    <source>
        <dbReference type="Google" id="ProtNLM"/>
    </source>
</evidence>
<comment type="caution">
    <text evidence="2">The sequence shown here is derived from an EMBL/GenBank/DDBJ whole genome shotgun (WGS) entry which is preliminary data.</text>
</comment>
<evidence type="ECO:0000313" key="2">
    <source>
        <dbReference type="EMBL" id="MFD2741076.1"/>
    </source>
</evidence>
<evidence type="ECO:0000256" key="1">
    <source>
        <dbReference type="SAM" id="SignalP"/>
    </source>
</evidence>
<accession>A0ABW5U5B0</accession>
<dbReference type="RefSeq" id="WP_386375503.1">
    <property type="nucleotide sequence ID" value="NZ_JBHUMP010000017.1"/>
</dbReference>
<reference evidence="3" key="1">
    <citation type="journal article" date="2019" name="Int. J. Syst. Evol. Microbiol.">
        <title>The Global Catalogue of Microorganisms (GCM) 10K type strain sequencing project: providing services to taxonomists for standard genome sequencing and annotation.</title>
        <authorList>
            <consortium name="The Broad Institute Genomics Platform"/>
            <consortium name="The Broad Institute Genome Sequencing Center for Infectious Disease"/>
            <person name="Wu L."/>
            <person name="Ma J."/>
        </authorList>
    </citation>
    <scope>NUCLEOTIDE SEQUENCE [LARGE SCALE GENOMIC DNA]</scope>
    <source>
        <strain evidence="3">TISTR 2562</strain>
    </source>
</reference>
<feature type="chain" id="PRO_5046598102" description="Lipoprotein" evidence="1">
    <location>
        <begin position="23"/>
        <end position="172"/>
    </location>
</feature>
<gene>
    <name evidence="2" type="ORF">ACFSUD_15955</name>
</gene>
<sequence length="172" mass="18154">MRRSLPALLVFSLTLAGCGTVADSRLNPVNWFGAAPAAPLANPDASNPLIPSRSGIFASRRAAQEAYFGQPFEQITALSVEPAPDGVIVRATGLAGRQGIYAVQLTPANPDEAAIDGVLTYRLEGMRPDRNTGVGSAPTREVTAARHVSEQTLRGVHTIRVEGAQNAQVARR</sequence>
<keyword evidence="3" id="KW-1185">Reference proteome</keyword>
<organism evidence="2 3">
    <name type="scientific">Sulfitobacter aestuarii</name>
    <dbReference type="NCBI Taxonomy" id="2161676"/>
    <lineage>
        <taxon>Bacteria</taxon>
        <taxon>Pseudomonadati</taxon>
        <taxon>Pseudomonadota</taxon>
        <taxon>Alphaproteobacteria</taxon>
        <taxon>Rhodobacterales</taxon>
        <taxon>Roseobacteraceae</taxon>
        <taxon>Sulfitobacter</taxon>
    </lineage>
</organism>
<keyword evidence="1" id="KW-0732">Signal</keyword>
<name>A0ABW5U5B0_9RHOB</name>
<dbReference type="PROSITE" id="PS51257">
    <property type="entry name" value="PROKAR_LIPOPROTEIN"/>
    <property type="match status" value="1"/>
</dbReference>
<evidence type="ECO:0000313" key="3">
    <source>
        <dbReference type="Proteomes" id="UP001597474"/>
    </source>
</evidence>
<protein>
    <recommendedName>
        <fullName evidence="4">Lipoprotein</fullName>
    </recommendedName>
</protein>
<dbReference type="Proteomes" id="UP001597474">
    <property type="component" value="Unassembled WGS sequence"/>
</dbReference>
<feature type="signal peptide" evidence="1">
    <location>
        <begin position="1"/>
        <end position="22"/>
    </location>
</feature>